<reference evidence="2" key="1">
    <citation type="submission" date="2020-04" db="EMBL/GenBank/DDBJ databases">
        <title>Description of Shewanella salipaludis sp. nov., isolated from a salt marsh.</title>
        <authorList>
            <person name="Park S."/>
            <person name="Yoon J.-H."/>
        </authorList>
    </citation>
    <scope>NUCLEOTIDE SEQUENCE</scope>
    <source>
        <strain evidence="2">SHSM-M6</strain>
    </source>
</reference>
<sequence>MKAVDSKGTELPQAYMSPGINLNWSTNMSKERKNRKEAKKKPLMTAKEKRAAKHARSGSKDFLDTTKGSQS</sequence>
<evidence type="ECO:0000256" key="1">
    <source>
        <dbReference type="SAM" id="MobiDB-lite"/>
    </source>
</evidence>
<accession>A0A972FWH2</accession>
<dbReference type="RefSeq" id="WP_169565607.1">
    <property type="nucleotide sequence ID" value="NZ_JAAXYH010000018.1"/>
</dbReference>
<comment type="caution">
    <text evidence="2">The sequence shown here is derived from an EMBL/GenBank/DDBJ whole genome shotgun (WGS) entry which is preliminary data.</text>
</comment>
<feature type="compositionally biased region" description="Basic residues" evidence="1">
    <location>
        <begin position="32"/>
        <end position="42"/>
    </location>
</feature>
<name>A0A972FWH2_9GAMM</name>
<dbReference type="AlphaFoldDB" id="A0A972FWH2"/>
<organism evidence="2 3">
    <name type="scientific">Shewanella salipaludis</name>
    <dbReference type="NCBI Taxonomy" id="2723052"/>
    <lineage>
        <taxon>Bacteria</taxon>
        <taxon>Pseudomonadati</taxon>
        <taxon>Pseudomonadota</taxon>
        <taxon>Gammaproteobacteria</taxon>
        <taxon>Alteromonadales</taxon>
        <taxon>Shewanellaceae</taxon>
        <taxon>Shewanella</taxon>
    </lineage>
</organism>
<evidence type="ECO:0000313" key="2">
    <source>
        <dbReference type="EMBL" id="NMH66897.1"/>
    </source>
</evidence>
<proteinExistence type="predicted"/>
<evidence type="ECO:0000313" key="3">
    <source>
        <dbReference type="Proteomes" id="UP000737113"/>
    </source>
</evidence>
<dbReference type="EMBL" id="JAAXYH010000018">
    <property type="protein sequence ID" value="NMH66897.1"/>
    <property type="molecule type" value="Genomic_DNA"/>
</dbReference>
<protein>
    <submittedName>
        <fullName evidence="2">Uncharacterized protein</fullName>
    </submittedName>
</protein>
<feature type="region of interest" description="Disordered" evidence="1">
    <location>
        <begin position="1"/>
        <end position="71"/>
    </location>
</feature>
<keyword evidence="3" id="KW-1185">Reference proteome</keyword>
<gene>
    <name evidence="2" type="ORF">HC757_17195</name>
</gene>
<dbReference type="Proteomes" id="UP000737113">
    <property type="component" value="Unassembled WGS sequence"/>
</dbReference>